<reference evidence="1" key="1">
    <citation type="submission" date="2014-05" db="EMBL/GenBank/DDBJ databases">
        <authorList>
            <person name="Chronopoulou M."/>
        </authorList>
    </citation>
    <scope>NUCLEOTIDE SEQUENCE</scope>
    <source>
        <tissue evidence="1">Whole organism</tissue>
    </source>
</reference>
<dbReference type="AlphaFoldDB" id="A0A0K2U2J4"/>
<dbReference type="EMBL" id="HACA01014806">
    <property type="protein sequence ID" value="CDW32167.1"/>
    <property type="molecule type" value="Transcribed_RNA"/>
</dbReference>
<feature type="non-terminal residue" evidence="1">
    <location>
        <position position="1"/>
    </location>
</feature>
<organism evidence="1">
    <name type="scientific">Lepeophtheirus salmonis</name>
    <name type="common">Salmon louse</name>
    <name type="synonym">Caligus salmonis</name>
    <dbReference type="NCBI Taxonomy" id="72036"/>
    <lineage>
        <taxon>Eukaryota</taxon>
        <taxon>Metazoa</taxon>
        <taxon>Ecdysozoa</taxon>
        <taxon>Arthropoda</taxon>
        <taxon>Crustacea</taxon>
        <taxon>Multicrustacea</taxon>
        <taxon>Hexanauplia</taxon>
        <taxon>Copepoda</taxon>
        <taxon>Siphonostomatoida</taxon>
        <taxon>Caligidae</taxon>
        <taxon>Lepeophtheirus</taxon>
    </lineage>
</organism>
<proteinExistence type="predicted"/>
<sequence length="83" mass="8771">LELDDGLEVPRREEANGKNELFGSSISGTAFCEALLGCCLLLPIAGCGIGSSGPRIQEQGFVRISSNPMDSSHPRNVDVLLIV</sequence>
<name>A0A0K2U2J4_LEPSM</name>
<evidence type="ECO:0000313" key="1">
    <source>
        <dbReference type="EMBL" id="CDW32167.1"/>
    </source>
</evidence>
<accession>A0A0K2U2J4</accession>
<protein>
    <submittedName>
        <fullName evidence="1">Uncharacterized protein</fullName>
    </submittedName>
</protein>